<accession>A0ABS5J6L2</accession>
<evidence type="ECO:0000313" key="4">
    <source>
        <dbReference type="EMBL" id="MBS0030856.1"/>
    </source>
</evidence>
<evidence type="ECO:0000256" key="1">
    <source>
        <dbReference type="SAM" id="Phobius"/>
    </source>
</evidence>
<keyword evidence="1" id="KW-1133">Transmembrane helix</keyword>
<organism evidence="4 5">
    <name type="scientific">Chitinophaga hostae</name>
    <dbReference type="NCBI Taxonomy" id="2831022"/>
    <lineage>
        <taxon>Bacteria</taxon>
        <taxon>Pseudomonadati</taxon>
        <taxon>Bacteroidota</taxon>
        <taxon>Chitinophagia</taxon>
        <taxon>Chitinophagales</taxon>
        <taxon>Chitinophagaceae</taxon>
        <taxon>Chitinophaga</taxon>
    </lineage>
</organism>
<dbReference type="PANTHER" id="PTHR30273">
    <property type="entry name" value="PERIPLASMIC SIGNAL SENSOR AND SIGMA FACTOR ACTIVATOR FECR-RELATED"/>
    <property type="match status" value="1"/>
</dbReference>
<feature type="domain" description="Protein FecR C-terminal" evidence="3">
    <location>
        <begin position="352"/>
        <end position="420"/>
    </location>
</feature>
<dbReference type="Gene3D" id="2.60.120.1440">
    <property type="match status" value="1"/>
</dbReference>
<evidence type="ECO:0000313" key="5">
    <source>
        <dbReference type="Proteomes" id="UP000676386"/>
    </source>
</evidence>
<dbReference type="InterPro" id="IPR032508">
    <property type="entry name" value="FecR_C"/>
</dbReference>
<dbReference type="InterPro" id="IPR006860">
    <property type="entry name" value="FecR"/>
</dbReference>
<gene>
    <name evidence="4" type="ORF">KE626_26255</name>
</gene>
<dbReference type="InterPro" id="IPR012373">
    <property type="entry name" value="Ferrdict_sens_TM"/>
</dbReference>
<name>A0ABS5J6L2_9BACT</name>
<feature type="domain" description="FecR protein" evidence="2">
    <location>
        <begin position="204"/>
        <end position="309"/>
    </location>
</feature>
<protein>
    <submittedName>
        <fullName evidence="4">DUF4974 domain-containing protein</fullName>
    </submittedName>
</protein>
<sequence>MDEKKISEALYIASLIKKQVNKEITAEELASLRAWIADSSGNEKIYREIASGEPLRTDLLKLEHYDTNKLTQNIFRKAGLSLSLADQVPGEDHVSRSKNKHLYWTWAAAAAAVFFAVALCFKAMESRTTPEKRLALNDIKQKSLAPGSNKAILTLADGSQVTLDNNSHDTLARQGNSTAIQHKGGLLAYSSPINLLPATVAYNTIVTPAGGRYEVVLSDGTHVFLNSASSLKYPASFPDSQREVILTGEAYFEVAHLLSKNGHGKRPFTVKIVLPSGDGGEVNVLGTHFNVMAYANESAVKTTLVSGSVDVHKGNSHVLIRPGQQAILSNNLNKPEVREADLEQELAWKSGKFVFKSTDIRQIMRQIARWYNVDIIYQGDMSGIRFSGDIMQKENAAQLFEILEADGRLHFSVTGNRVTVSRVSK</sequence>
<evidence type="ECO:0000259" key="2">
    <source>
        <dbReference type="Pfam" id="PF04773"/>
    </source>
</evidence>
<dbReference type="Gene3D" id="3.55.50.30">
    <property type="match status" value="1"/>
</dbReference>
<comment type="caution">
    <text evidence="4">The sequence shown here is derived from an EMBL/GenBank/DDBJ whole genome shotgun (WGS) entry which is preliminary data.</text>
</comment>
<evidence type="ECO:0000259" key="3">
    <source>
        <dbReference type="Pfam" id="PF16344"/>
    </source>
</evidence>
<dbReference type="Proteomes" id="UP000676386">
    <property type="component" value="Unassembled WGS sequence"/>
</dbReference>
<dbReference type="PANTHER" id="PTHR30273:SF2">
    <property type="entry name" value="PROTEIN FECR"/>
    <property type="match status" value="1"/>
</dbReference>
<dbReference type="Pfam" id="PF04773">
    <property type="entry name" value="FecR"/>
    <property type="match status" value="1"/>
</dbReference>
<keyword evidence="1" id="KW-0472">Membrane</keyword>
<proteinExistence type="predicted"/>
<dbReference type="Pfam" id="PF16344">
    <property type="entry name" value="FecR_C"/>
    <property type="match status" value="1"/>
</dbReference>
<keyword evidence="5" id="KW-1185">Reference proteome</keyword>
<feature type="transmembrane region" description="Helical" evidence="1">
    <location>
        <begin position="103"/>
        <end position="124"/>
    </location>
</feature>
<keyword evidence="1" id="KW-0812">Transmembrane</keyword>
<dbReference type="EMBL" id="JAGTXB010000018">
    <property type="protein sequence ID" value="MBS0030856.1"/>
    <property type="molecule type" value="Genomic_DNA"/>
</dbReference>
<reference evidence="4 5" key="1">
    <citation type="submission" date="2021-04" db="EMBL/GenBank/DDBJ databases">
        <title>Chitinophaga sp. nov., isolated from the rhizosphere soil.</title>
        <authorList>
            <person name="He S."/>
        </authorList>
    </citation>
    <scope>NUCLEOTIDE SEQUENCE [LARGE SCALE GENOMIC DNA]</scope>
    <source>
        <strain evidence="4 5">2R12</strain>
    </source>
</reference>
<dbReference type="RefSeq" id="WP_211975996.1">
    <property type="nucleotide sequence ID" value="NZ_CBFHAM010000051.1"/>
</dbReference>